<dbReference type="EMBL" id="CM042051">
    <property type="protein sequence ID" value="KAI3728943.1"/>
    <property type="molecule type" value="Genomic_DNA"/>
</dbReference>
<evidence type="ECO:0000313" key="1">
    <source>
        <dbReference type="EMBL" id="KAI3728943.1"/>
    </source>
</evidence>
<evidence type="ECO:0000313" key="2">
    <source>
        <dbReference type="Proteomes" id="UP001055879"/>
    </source>
</evidence>
<keyword evidence="2" id="KW-1185">Reference proteome</keyword>
<gene>
    <name evidence="1" type="ORF">L6452_17588</name>
</gene>
<protein>
    <submittedName>
        <fullName evidence="1">Uncharacterized protein</fullName>
    </submittedName>
</protein>
<name>A0ACB9C431_ARCLA</name>
<comment type="caution">
    <text evidence="1">The sequence shown here is derived from an EMBL/GenBank/DDBJ whole genome shotgun (WGS) entry which is preliminary data.</text>
</comment>
<accession>A0ACB9C431</accession>
<reference evidence="1 2" key="2">
    <citation type="journal article" date="2022" name="Mol. Ecol. Resour.">
        <title>The genomes of chicory, endive, great burdock and yacon provide insights into Asteraceae paleo-polyploidization history and plant inulin production.</title>
        <authorList>
            <person name="Fan W."/>
            <person name="Wang S."/>
            <person name="Wang H."/>
            <person name="Wang A."/>
            <person name="Jiang F."/>
            <person name="Liu H."/>
            <person name="Zhao H."/>
            <person name="Xu D."/>
            <person name="Zhang Y."/>
        </authorList>
    </citation>
    <scope>NUCLEOTIDE SEQUENCE [LARGE SCALE GENOMIC DNA]</scope>
    <source>
        <strain evidence="2">cv. Niubang</strain>
    </source>
</reference>
<organism evidence="1 2">
    <name type="scientific">Arctium lappa</name>
    <name type="common">Greater burdock</name>
    <name type="synonym">Lappa major</name>
    <dbReference type="NCBI Taxonomy" id="4217"/>
    <lineage>
        <taxon>Eukaryota</taxon>
        <taxon>Viridiplantae</taxon>
        <taxon>Streptophyta</taxon>
        <taxon>Embryophyta</taxon>
        <taxon>Tracheophyta</taxon>
        <taxon>Spermatophyta</taxon>
        <taxon>Magnoliopsida</taxon>
        <taxon>eudicotyledons</taxon>
        <taxon>Gunneridae</taxon>
        <taxon>Pentapetalae</taxon>
        <taxon>asterids</taxon>
        <taxon>campanulids</taxon>
        <taxon>Asterales</taxon>
        <taxon>Asteraceae</taxon>
        <taxon>Carduoideae</taxon>
        <taxon>Cardueae</taxon>
        <taxon>Arctiinae</taxon>
        <taxon>Arctium</taxon>
    </lineage>
</organism>
<sequence>MTKNQTMYWNLLPLATKRVYSNRQQVVFYFDLGYFLVCGKTQISGKKAQVSGRKTLGNLTISVKPFGQQQGLKKKGLENKSITVAEDEDENLPNSVAQECFLYKHEECIKSRKTTMAISGAFTWINNRWHSAMF</sequence>
<proteinExistence type="predicted"/>
<dbReference type="Proteomes" id="UP001055879">
    <property type="component" value="Linkage Group LG05"/>
</dbReference>
<reference evidence="2" key="1">
    <citation type="journal article" date="2022" name="Mol. Ecol. Resour.">
        <title>The genomes of chicory, endive, great burdock and yacon provide insights into Asteraceae palaeo-polyploidization history and plant inulin production.</title>
        <authorList>
            <person name="Fan W."/>
            <person name="Wang S."/>
            <person name="Wang H."/>
            <person name="Wang A."/>
            <person name="Jiang F."/>
            <person name="Liu H."/>
            <person name="Zhao H."/>
            <person name="Xu D."/>
            <person name="Zhang Y."/>
        </authorList>
    </citation>
    <scope>NUCLEOTIDE SEQUENCE [LARGE SCALE GENOMIC DNA]</scope>
    <source>
        <strain evidence="2">cv. Niubang</strain>
    </source>
</reference>